<keyword evidence="3" id="KW-0819">tRNA processing</keyword>
<evidence type="ECO:0000256" key="4">
    <source>
        <dbReference type="ARBA" id="ARBA00022695"/>
    </source>
</evidence>
<sequence length="477" mass="51844">MQPVAAAVERLHALADSPTVRRIAERFAAAGHELALVGGPVRDAFLGRDAHDLDFASSASPDEILAVIAPLASAHWDIGRAFGTIGARLGELTVEITTYRSDVYDGATRKPVVAFGDSLEGDLLRRDFTVNALALRLPGKVLVDPSGGLEDLLAGRLRTPIEPEVSFGDDPLRMLRGARFTAQLGFTLGAATASAIQAMADRIDIVSAERVGEELTKLLLAPDPDSGLRVLVDTGLAERILPELPALRLEIDEHAHHKDVYEHSLTALRQAIALEGSRGHAPDLVLRLATLLHDIGKPATRRIEPGGAVSFHHHDVLGAKLATKRLRELRFDGETIKAVATLVRLHLRFFGYADAGWTDAAVRRYVRDAGDQLERLHILSRADVTTRNQRKAARLQQAYDELEERIAALAAEEELAAIRPDLDGEQIMAILGIAPGPEVGEAYRHLLELRLDEGPLAPADAEQRLRAWWSARQDPAG</sequence>
<dbReference type="SUPFAM" id="SSF81301">
    <property type="entry name" value="Nucleotidyltransferase"/>
    <property type="match status" value="1"/>
</dbReference>
<keyword evidence="4 11" id="KW-0548">Nucleotidyltransferase</keyword>
<dbReference type="Gene3D" id="1.10.3090.10">
    <property type="entry name" value="cca-adding enzyme, domain 2"/>
    <property type="match status" value="1"/>
</dbReference>
<dbReference type="OrthoDB" id="9805698at2"/>
<feature type="domain" description="HD" evidence="10">
    <location>
        <begin position="260"/>
        <end position="409"/>
    </location>
</feature>
<keyword evidence="9" id="KW-0175">Coiled coil</keyword>
<dbReference type="NCBIfam" id="TIGR02692">
    <property type="entry name" value="tRNA_CCA_actino"/>
    <property type="match status" value="1"/>
</dbReference>
<dbReference type="GO" id="GO:0000166">
    <property type="term" value="F:nucleotide binding"/>
    <property type="evidence" value="ECO:0007669"/>
    <property type="project" value="UniProtKB-KW"/>
</dbReference>
<dbReference type="SUPFAM" id="SSF81891">
    <property type="entry name" value="Poly A polymerase C-terminal region-like"/>
    <property type="match status" value="1"/>
</dbReference>
<dbReference type="CDD" id="cd05398">
    <property type="entry name" value="NT_ClassII-CCAase"/>
    <property type="match status" value="1"/>
</dbReference>
<evidence type="ECO:0000313" key="11">
    <source>
        <dbReference type="EMBL" id="QEO09032.1"/>
    </source>
</evidence>
<dbReference type="Proteomes" id="UP000322159">
    <property type="component" value="Chromosome"/>
</dbReference>
<evidence type="ECO:0000256" key="8">
    <source>
        <dbReference type="ARBA" id="ARBA00022884"/>
    </source>
</evidence>
<evidence type="ECO:0000259" key="10">
    <source>
        <dbReference type="PROSITE" id="PS51831"/>
    </source>
</evidence>
<dbReference type="InterPro" id="IPR002646">
    <property type="entry name" value="PolA_pol_head_dom"/>
</dbReference>
<dbReference type="PANTHER" id="PTHR47545">
    <property type="entry name" value="MULTIFUNCTIONAL CCA PROTEIN"/>
    <property type="match status" value="1"/>
</dbReference>
<keyword evidence="7" id="KW-0460">Magnesium</keyword>
<keyword evidence="12" id="KW-1185">Reference proteome</keyword>
<reference evidence="11 12" key="1">
    <citation type="submission" date="2019-09" db="EMBL/GenBank/DDBJ databases">
        <title>Genome sequencing of strain KACC 19322.</title>
        <authorList>
            <person name="Heo J."/>
            <person name="Kim S.-J."/>
            <person name="Kim J.-S."/>
            <person name="Hong S.-B."/>
            <person name="Kwon S.-W."/>
        </authorList>
    </citation>
    <scope>NUCLEOTIDE SEQUENCE [LARGE SCALE GENOMIC DNA]</scope>
    <source>
        <strain evidence="11 12">KACC 19322</strain>
    </source>
</reference>
<dbReference type="PROSITE" id="PS51831">
    <property type="entry name" value="HD"/>
    <property type="match status" value="1"/>
</dbReference>
<dbReference type="AlphaFoldDB" id="A0A5C1Y7X7"/>
<dbReference type="InterPro" id="IPR032828">
    <property type="entry name" value="PolyA_RNA-bd"/>
</dbReference>
<evidence type="ECO:0000256" key="1">
    <source>
        <dbReference type="ARBA" id="ARBA00001946"/>
    </source>
</evidence>
<dbReference type="InterPro" id="IPR006674">
    <property type="entry name" value="HD_domain"/>
</dbReference>
<dbReference type="GO" id="GO:0008033">
    <property type="term" value="P:tRNA processing"/>
    <property type="evidence" value="ECO:0007669"/>
    <property type="project" value="UniProtKB-KW"/>
</dbReference>
<dbReference type="NCBIfam" id="TIGR00277">
    <property type="entry name" value="HDIG"/>
    <property type="match status" value="1"/>
</dbReference>
<evidence type="ECO:0000256" key="9">
    <source>
        <dbReference type="SAM" id="Coils"/>
    </source>
</evidence>
<dbReference type="SMART" id="SM00471">
    <property type="entry name" value="HDc"/>
    <property type="match status" value="1"/>
</dbReference>
<dbReference type="EC" id="2.7.7.72" evidence="11"/>
<dbReference type="GO" id="GO:0003723">
    <property type="term" value="F:RNA binding"/>
    <property type="evidence" value="ECO:0007669"/>
    <property type="project" value="UniProtKB-KW"/>
</dbReference>
<organism evidence="11 12">
    <name type="scientific">Protaetiibacter larvae</name>
    <dbReference type="NCBI Taxonomy" id="2592654"/>
    <lineage>
        <taxon>Bacteria</taxon>
        <taxon>Bacillati</taxon>
        <taxon>Actinomycetota</taxon>
        <taxon>Actinomycetes</taxon>
        <taxon>Micrococcales</taxon>
        <taxon>Microbacteriaceae</taxon>
        <taxon>Protaetiibacter</taxon>
    </lineage>
</organism>
<comment type="cofactor">
    <cofactor evidence="1">
        <name>Mg(2+)</name>
        <dbReference type="ChEBI" id="CHEBI:18420"/>
    </cofactor>
</comment>
<dbReference type="Pfam" id="PF01966">
    <property type="entry name" value="HD"/>
    <property type="match status" value="1"/>
</dbReference>
<dbReference type="EMBL" id="CP043504">
    <property type="protein sequence ID" value="QEO09032.1"/>
    <property type="molecule type" value="Genomic_DNA"/>
</dbReference>
<dbReference type="Gene3D" id="3.30.460.10">
    <property type="entry name" value="Beta Polymerase, domain 2"/>
    <property type="match status" value="1"/>
</dbReference>
<accession>A0A5C1Y7X7</accession>
<dbReference type="InterPro" id="IPR043519">
    <property type="entry name" value="NT_sf"/>
</dbReference>
<evidence type="ECO:0000256" key="3">
    <source>
        <dbReference type="ARBA" id="ARBA00022694"/>
    </source>
</evidence>
<keyword evidence="5" id="KW-0479">Metal-binding</keyword>
<dbReference type="Pfam" id="PF12627">
    <property type="entry name" value="PolyA_pol_RNAbd"/>
    <property type="match status" value="1"/>
</dbReference>
<dbReference type="KEGG" id="lyk:FLP23_02770"/>
<dbReference type="GO" id="GO:0004810">
    <property type="term" value="F:CCA tRNA nucleotidyltransferase activity"/>
    <property type="evidence" value="ECO:0007669"/>
    <property type="project" value="UniProtKB-EC"/>
</dbReference>
<evidence type="ECO:0000256" key="7">
    <source>
        <dbReference type="ARBA" id="ARBA00022842"/>
    </source>
</evidence>
<keyword evidence="2 11" id="KW-0808">Transferase</keyword>
<evidence type="ECO:0000256" key="6">
    <source>
        <dbReference type="ARBA" id="ARBA00022741"/>
    </source>
</evidence>
<keyword evidence="6" id="KW-0547">Nucleotide-binding</keyword>
<feature type="coiled-coil region" evidence="9">
    <location>
        <begin position="385"/>
        <end position="419"/>
    </location>
</feature>
<gene>
    <name evidence="11" type="ORF">FLP23_02770</name>
</gene>
<dbReference type="GO" id="GO:0046872">
    <property type="term" value="F:metal ion binding"/>
    <property type="evidence" value="ECO:0007669"/>
    <property type="project" value="UniProtKB-KW"/>
</dbReference>
<dbReference type="InterPro" id="IPR014065">
    <property type="entry name" value="tRNA_adenylyltransferase"/>
</dbReference>
<keyword evidence="8" id="KW-0694">RNA-binding</keyword>
<name>A0A5C1Y7X7_9MICO</name>
<dbReference type="Pfam" id="PF01743">
    <property type="entry name" value="PolyA_pol"/>
    <property type="match status" value="1"/>
</dbReference>
<proteinExistence type="predicted"/>
<protein>
    <submittedName>
        <fullName evidence="11">CCA tRNA nucleotidyltransferase</fullName>
        <ecNumber evidence="11">2.7.7.72</ecNumber>
    </submittedName>
</protein>
<dbReference type="InterPro" id="IPR003607">
    <property type="entry name" value="HD/PDEase_dom"/>
</dbReference>
<evidence type="ECO:0000313" key="12">
    <source>
        <dbReference type="Proteomes" id="UP000322159"/>
    </source>
</evidence>
<evidence type="ECO:0000256" key="2">
    <source>
        <dbReference type="ARBA" id="ARBA00022679"/>
    </source>
</evidence>
<evidence type="ECO:0000256" key="5">
    <source>
        <dbReference type="ARBA" id="ARBA00022723"/>
    </source>
</evidence>
<dbReference type="CDD" id="cd00077">
    <property type="entry name" value="HDc"/>
    <property type="match status" value="1"/>
</dbReference>
<dbReference type="InterPro" id="IPR006675">
    <property type="entry name" value="HDIG_dom"/>
</dbReference>
<dbReference type="InterPro" id="IPR050124">
    <property type="entry name" value="tRNA_CCA-adding_enzyme"/>
</dbReference>
<dbReference type="RefSeq" id="WP_149324463.1">
    <property type="nucleotide sequence ID" value="NZ_CP043504.1"/>
</dbReference>